<dbReference type="SUPFAM" id="SSF52266">
    <property type="entry name" value="SGNH hydrolase"/>
    <property type="match status" value="1"/>
</dbReference>
<reference evidence="1 2" key="1">
    <citation type="submission" date="2014-04" db="EMBL/GenBank/DDBJ databases">
        <title>Genome assembly of Hyalangium minutum DSM 14724.</title>
        <authorList>
            <person name="Sharma G."/>
            <person name="Subramanian S."/>
        </authorList>
    </citation>
    <scope>NUCLEOTIDE SEQUENCE [LARGE SCALE GENOMIC DNA]</scope>
    <source>
        <strain evidence="1 2">DSM 14724</strain>
    </source>
</reference>
<evidence type="ECO:0000313" key="1">
    <source>
        <dbReference type="EMBL" id="KFE69398.1"/>
    </source>
</evidence>
<dbReference type="Pfam" id="PF00657">
    <property type="entry name" value="Lipase_GDSL"/>
    <property type="match status" value="1"/>
</dbReference>
<accession>A0A085WNY5</accession>
<dbReference type="Gene3D" id="3.40.50.1110">
    <property type="entry name" value="SGNH hydrolase"/>
    <property type="match status" value="1"/>
</dbReference>
<dbReference type="InterPro" id="IPR036514">
    <property type="entry name" value="SGNH_hydro_sf"/>
</dbReference>
<dbReference type="Proteomes" id="UP000028725">
    <property type="component" value="Unassembled WGS sequence"/>
</dbReference>
<protein>
    <submittedName>
        <fullName evidence="1">Putative lipoprotein</fullName>
    </submittedName>
</protein>
<sequence>MAAGLLAGVAWAELPTKQSNVGDSMSQGAIADGWPADRPELSWVQGTSSSVFSIFMRYRELVPSFTQQPESVSGAEMVGGSNNFAVQASRICAQEEKPQHVSVLLGANDVCNRPRSSSSDATANMYSLDTWVNALRAGLDQLAACLSPGATVHVLSFPRVDFLYAAGNAKSLYCSYVIWPAAGICRIVTAERNGGRRAQIGARINEYNAATRAEVDLYAANIDGRNPRGVRFVADWQGSLEEGFQNTSVGTYVFRASDLNGTDCFHPSVSAQRKLACAAWATNPDGAGVVGECFQ</sequence>
<evidence type="ECO:0000313" key="2">
    <source>
        <dbReference type="Proteomes" id="UP000028725"/>
    </source>
</evidence>
<proteinExistence type="predicted"/>
<comment type="caution">
    <text evidence="1">The sequence shown here is derived from an EMBL/GenBank/DDBJ whole genome shotgun (WGS) entry which is preliminary data.</text>
</comment>
<dbReference type="InterPro" id="IPR001087">
    <property type="entry name" value="GDSL"/>
</dbReference>
<dbReference type="GO" id="GO:0016788">
    <property type="term" value="F:hydrolase activity, acting on ester bonds"/>
    <property type="evidence" value="ECO:0007669"/>
    <property type="project" value="InterPro"/>
</dbReference>
<dbReference type="AlphaFoldDB" id="A0A085WNY5"/>
<dbReference type="STRING" id="394096.DB31_6373"/>
<gene>
    <name evidence="1" type="ORF">DB31_6373</name>
</gene>
<organism evidence="1 2">
    <name type="scientific">Hyalangium minutum</name>
    <dbReference type="NCBI Taxonomy" id="394096"/>
    <lineage>
        <taxon>Bacteria</taxon>
        <taxon>Pseudomonadati</taxon>
        <taxon>Myxococcota</taxon>
        <taxon>Myxococcia</taxon>
        <taxon>Myxococcales</taxon>
        <taxon>Cystobacterineae</taxon>
        <taxon>Archangiaceae</taxon>
        <taxon>Hyalangium</taxon>
    </lineage>
</organism>
<keyword evidence="2" id="KW-1185">Reference proteome</keyword>
<name>A0A085WNY5_9BACT</name>
<keyword evidence="1" id="KW-0449">Lipoprotein</keyword>
<dbReference type="EMBL" id="JMCB01000004">
    <property type="protein sequence ID" value="KFE69398.1"/>
    <property type="molecule type" value="Genomic_DNA"/>
</dbReference>